<keyword evidence="2 5" id="KW-0812">Transmembrane</keyword>
<reference evidence="6 7" key="1">
    <citation type="submission" date="2021-01" db="EMBL/GenBank/DDBJ databases">
        <title>Actinoplanes sp. nov. LDG1-01 isolated from lichen.</title>
        <authorList>
            <person name="Saeng-In P."/>
            <person name="Phongsopitanun W."/>
            <person name="Kanchanasin P."/>
            <person name="Yuki M."/>
            <person name="Kudo T."/>
            <person name="Ohkuma M."/>
            <person name="Tanasupawat S."/>
        </authorList>
    </citation>
    <scope>NUCLEOTIDE SEQUENCE [LARGE SCALE GENOMIC DNA]</scope>
    <source>
        <strain evidence="6 7">LDG1-01</strain>
    </source>
</reference>
<dbReference type="RefSeq" id="WP_202996942.1">
    <property type="nucleotide sequence ID" value="NZ_JAENHO010000013.1"/>
</dbReference>
<keyword evidence="7" id="KW-1185">Reference proteome</keyword>
<evidence type="ECO:0000256" key="4">
    <source>
        <dbReference type="ARBA" id="ARBA00023136"/>
    </source>
</evidence>
<feature type="transmembrane region" description="Helical" evidence="5">
    <location>
        <begin position="106"/>
        <end position="129"/>
    </location>
</feature>
<dbReference type="NCBIfam" id="NF008978">
    <property type="entry name" value="PRK12324.1-4"/>
    <property type="match status" value="1"/>
</dbReference>
<feature type="transmembrane region" description="Helical" evidence="5">
    <location>
        <begin position="171"/>
        <end position="190"/>
    </location>
</feature>
<organism evidence="6 7">
    <name type="scientific">Paractinoplanes lichenicola</name>
    <dbReference type="NCBI Taxonomy" id="2802976"/>
    <lineage>
        <taxon>Bacteria</taxon>
        <taxon>Bacillati</taxon>
        <taxon>Actinomycetota</taxon>
        <taxon>Actinomycetes</taxon>
        <taxon>Micromonosporales</taxon>
        <taxon>Micromonosporaceae</taxon>
        <taxon>Paractinoplanes</taxon>
    </lineage>
</organism>
<dbReference type="CDD" id="cd13963">
    <property type="entry name" value="PT_UbiA_2"/>
    <property type="match status" value="1"/>
</dbReference>
<feature type="transmembrane region" description="Helical" evidence="5">
    <location>
        <begin position="141"/>
        <end position="159"/>
    </location>
</feature>
<keyword evidence="3 5" id="KW-1133">Transmembrane helix</keyword>
<evidence type="ECO:0000256" key="5">
    <source>
        <dbReference type="SAM" id="Phobius"/>
    </source>
</evidence>
<feature type="transmembrane region" description="Helical" evidence="5">
    <location>
        <begin position="278"/>
        <end position="296"/>
    </location>
</feature>
<evidence type="ECO:0000313" key="7">
    <source>
        <dbReference type="Proteomes" id="UP000598996"/>
    </source>
</evidence>
<feature type="transmembrane region" description="Helical" evidence="5">
    <location>
        <begin position="238"/>
        <end position="258"/>
    </location>
</feature>
<evidence type="ECO:0000313" key="6">
    <source>
        <dbReference type="EMBL" id="MBL7260232.1"/>
    </source>
</evidence>
<dbReference type="GO" id="GO:0016757">
    <property type="term" value="F:glycosyltransferase activity"/>
    <property type="evidence" value="ECO:0007669"/>
    <property type="project" value="UniProtKB-KW"/>
</dbReference>
<name>A0ABS1W0L7_9ACTN</name>
<accession>A0ABS1W0L7</accession>
<dbReference type="Pfam" id="PF01040">
    <property type="entry name" value="UbiA"/>
    <property type="match status" value="1"/>
</dbReference>
<dbReference type="EMBL" id="JAENHO010000013">
    <property type="protein sequence ID" value="MBL7260232.1"/>
    <property type="molecule type" value="Genomic_DNA"/>
</dbReference>
<dbReference type="InterPro" id="IPR000537">
    <property type="entry name" value="UbiA_prenyltransferase"/>
</dbReference>
<evidence type="ECO:0000256" key="1">
    <source>
        <dbReference type="ARBA" id="ARBA00004141"/>
    </source>
</evidence>
<dbReference type="EC" id="2.4.2.45" evidence="6"/>
<dbReference type="Gene3D" id="1.10.357.140">
    <property type="entry name" value="UbiA prenyltransferase"/>
    <property type="match status" value="1"/>
</dbReference>
<proteinExistence type="predicted"/>
<sequence length="297" mass="30692">MSASTTLAPPRVAAVAILVTARPRQWIKNLLVLGAPASTGMLFTAGSARGSIFAFVAFTLAAAGTYFVNDAADVEADRRHPVKRRRPVAAGDLSPSTARLIGYGSAAAAVLVALTVNWQFAACVAAYLALTAAYSNGLKHVPVLDVLIVAGGFLLRVAGGAAATRTSPSSWFLLLILFGSLYLVIAKRAGELGRAATAGRRVLAGYSAPWLQQVLAMALTGTVIAYAVWAFQYRGTDVALPLLAASLVPFLAGLMRYSLLVAQGAGEAPETVLTSDRFLLAAGVVWAATAGGAIYLA</sequence>
<dbReference type="Proteomes" id="UP000598996">
    <property type="component" value="Unassembled WGS sequence"/>
</dbReference>
<gene>
    <name evidence="6" type="ORF">JKJ07_38625</name>
</gene>
<keyword evidence="6" id="KW-0328">Glycosyltransferase</keyword>
<keyword evidence="4 5" id="KW-0472">Membrane</keyword>
<evidence type="ECO:0000256" key="3">
    <source>
        <dbReference type="ARBA" id="ARBA00022989"/>
    </source>
</evidence>
<protein>
    <submittedName>
        <fullName evidence="6">Decaprenyl-phosphate phosphoribosyltransferase</fullName>
        <ecNumber evidence="6">2.4.2.45</ecNumber>
    </submittedName>
</protein>
<comment type="caution">
    <text evidence="6">The sequence shown here is derived from an EMBL/GenBank/DDBJ whole genome shotgun (WGS) entry which is preliminary data.</text>
</comment>
<evidence type="ECO:0000256" key="2">
    <source>
        <dbReference type="ARBA" id="ARBA00022692"/>
    </source>
</evidence>
<keyword evidence="6" id="KW-0808">Transferase</keyword>
<feature type="transmembrane region" description="Helical" evidence="5">
    <location>
        <begin position="210"/>
        <end position="231"/>
    </location>
</feature>
<feature type="transmembrane region" description="Helical" evidence="5">
    <location>
        <begin position="51"/>
        <end position="69"/>
    </location>
</feature>
<comment type="subcellular location">
    <subcellularLocation>
        <location evidence="1">Membrane</location>
        <topology evidence="1">Multi-pass membrane protein</topology>
    </subcellularLocation>
</comment>
<dbReference type="InterPro" id="IPR044878">
    <property type="entry name" value="UbiA_sf"/>
</dbReference>